<organism evidence="3 4">
    <name type="scientific">Enterocloster asparagiformis</name>
    <dbReference type="NCBI Taxonomy" id="333367"/>
    <lineage>
        <taxon>Bacteria</taxon>
        <taxon>Bacillati</taxon>
        <taxon>Bacillota</taxon>
        <taxon>Clostridia</taxon>
        <taxon>Lachnospirales</taxon>
        <taxon>Lachnospiraceae</taxon>
        <taxon>Enterocloster</taxon>
    </lineage>
</organism>
<dbReference type="GO" id="GO:0003700">
    <property type="term" value="F:DNA-binding transcription factor activity"/>
    <property type="evidence" value="ECO:0007669"/>
    <property type="project" value="TreeGrafter"/>
</dbReference>
<protein>
    <submittedName>
        <fullName evidence="3">XRE family transcriptional regulator</fullName>
    </submittedName>
</protein>
<accession>A0A413F9S9</accession>
<sequence length="106" mass="12107">MWWTGVGRGCSSWIEILSLQRCKENFFTPFLFLNKIISELDVIRALVEARISQNLTQKELAARTGIDQADISKLENGTRNPSLNLLKRLADGMGMVLRIEFVPKRK</sequence>
<dbReference type="SMART" id="SM00530">
    <property type="entry name" value="HTH_XRE"/>
    <property type="match status" value="1"/>
</dbReference>
<dbReference type="GO" id="GO:0003677">
    <property type="term" value="F:DNA binding"/>
    <property type="evidence" value="ECO:0007669"/>
    <property type="project" value="UniProtKB-KW"/>
</dbReference>
<dbReference type="PANTHER" id="PTHR46797:SF1">
    <property type="entry name" value="METHYLPHOSPHONATE SYNTHASE"/>
    <property type="match status" value="1"/>
</dbReference>
<dbReference type="EMBL" id="QSBM01000020">
    <property type="protein sequence ID" value="RGX25252.1"/>
    <property type="molecule type" value="Genomic_DNA"/>
</dbReference>
<dbReference type="InterPro" id="IPR010982">
    <property type="entry name" value="Lambda_DNA-bd_dom_sf"/>
</dbReference>
<comment type="caution">
    <text evidence="3">The sequence shown here is derived from an EMBL/GenBank/DDBJ whole genome shotgun (WGS) entry which is preliminary data.</text>
</comment>
<dbReference type="Pfam" id="PF01381">
    <property type="entry name" value="HTH_3"/>
    <property type="match status" value="1"/>
</dbReference>
<dbReference type="GO" id="GO:0005829">
    <property type="term" value="C:cytosol"/>
    <property type="evidence" value="ECO:0007669"/>
    <property type="project" value="TreeGrafter"/>
</dbReference>
<dbReference type="PANTHER" id="PTHR46797">
    <property type="entry name" value="HTH-TYPE TRANSCRIPTIONAL REGULATOR"/>
    <property type="match status" value="1"/>
</dbReference>
<dbReference type="Proteomes" id="UP000283880">
    <property type="component" value="Unassembled WGS sequence"/>
</dbReference>
<dbReference type="PROSITE" id="PS50943">
    <property type="entry name" value="HTH_CROC1"/>
    <property type="match status" value="1"/>
</dbReference>
<dbReference type="OrthoDB" id="428540at2"/>
<dbReference type="InterPro" id="IPR001387">
    <property type="entry name" value="Cro/C1-type_HTH"/>
</dbReference>
<evidence type="ECO:0000256" key="1">
    <source>
        <dbReference type="ARBA" id="ARBA00023125"/>
    </source>
</evidence>
<dbReference type="AlphaFoldDB" id="A0A413F9S9"/>
<name>A0A413F9S9_9FIRM</name>
<proteinExistence type="predicted"/>
<evidence type="ECO:0000313" key="3">
    <source>
        <dbReference type="EMBL" id="RGX25252.1"/>
    </source>
</evidence>
<keyword evidence="1" id="KW-0238">DNA-binding</keyword>
<feature type="domain" description="HTH cro/C1-type" evidence="2">
    <location>
        <begin position="46"/>
        <end position="102"/>
    </location>
</feature>
<dbReference type="Gene3D" id="1.10.260.40">
    <property type="entry name" value="lambda repressor-like DNA-binding domains"/>
    <property type="match status" value="1"/>
</dbReference>
<dbReference type="InterPro" id="IPR050807">
    <property type="entry name" value="TransReg_Diox_bact_type"/>
</dbReference>
<evidence type="ECO:0000259" key="2">
    <source>
        <dbReference type="PROSITE" id="PS50943"/>
    </source>
</evidence>
<dbReference type="SUPFAM" id="SSF47413">
    <property type="entry name" value="lambda repressor-like DNA-binding domains"/>
    <property type="match status" value="1"/>
</dbReference>
<dbReference type="CDD" id="cd00093">
    <property type="entry name" value="HTH_XRE"/>
    <property type="match status" value="1"/>
</dbReference>
<reference evidence="3 4" key="1">
    <citation type="submission" date="2018-08" db="EMBL/GenBank/DDBJ databases">
        <title>A genome reference for cultivated species of the human gut microbiota.</title>
        <authorList>
            <person name="Zou Y."/>
            <person name="Xue W."/>
            <person name="Luo G."/>
        </authorList>
    </citation>
    <scope>NUCLEOTIDE SEQUENCE [LARGE SCALE GENOMIC DNA]</scope>
    <source>
        <strain evidence="3 4">AF04-15</strain>
    </source>
</reference>
<evidence type="ECO:0000313" key="4">
    <source>
        <dbReference type="Proteomes" id="UP000283880"/>
    </source>
</evidence>
<gene>
    <name evidence="3" type="ORF">DWV29_22370</name>
</gene>